<dbReference type="EMBL" id="CP009380">
    <property type="protein sequence ID" value="AIN96238.1"/>
    <property type="molecule type" value="Genomic_DNA"/>
</dbReference>
<dbReference type="PROSITE" id="PS00626">
    <property type="entry name" value="RCC1_2"/>
    <property type="match status" value="1"/>
</dbReference>
<evidence type="ECO:0000313" key="4">
    <source>
        <dbReference type="Proteomes" id="UP000063063"/>
    </source>
</evidence>
<dbReference type="Gene3D" id="2.130.10.30">
    <property type="entry name" value="Regulator of chromosome condensation 1/beta-lactamase-inhibitor protein II"/>
    <property type="match status" value="1"/>
</dbReference>
<dbReference type="KEGG" id="lpan:LPMP_110420"/>
<dbReference type="PROSITE" id="PS50012">
    <property type="entry name" value="RCC1_3"/>
    <property type="match status" value="2"/>
</dbReference>
<evidence type="ECO:0000313" key="3">
    <source>
        <dbReference type="EMBL" id="AIN96238.1"/>
    </source>
</evidence>
<dbReference type="eggNOG" id="KOG0941">
    <property type="taxonomic scope" value="Eukaryota"/>
</dbReference>
<name>A0A088RK13_LEIPA</name>
<organism evidence="3 4">
    <name type="scientific">Leishmania panamensis</name>
    <dbReference type="NCBI Taxonomy" id="5679"/>
    <lineage>
        <taxon>Eukaryota</taxon>
        <taxon>Discoba</taxon>
        <taxon>Euglenozoa</taxon>
        <taxon>Kinetoplastea</taxon>
        <taxon>Metakinetoplastina</taxon>
        <taxon>Trypanosomatida</taxon>
        <taxon>Trypanosomatidae</taxon>
        <taxon>Leishmaniinae</taxon>
        <taxon>Leishmania</taxon>
        <taxon>Leishmania guyanensis species complex</taxon>
    </lineage>
</organism>
<dbReference type="SUPFAM" id="SSF50985">
    <property type="entry name" value="RCC1/BLIP-II"/>
    <property type="match status" value="1"/>
</dbReference>
<feature type="repeat" description="RCC1" evidence="2">
    <location>
        <begin position="19"/>
        <end position="80"/>
    </location>
</feature>
<keyword evidence="1" id="KW-0677">Repeat</keyword>
<sequence length="773" mass="81899">MPTDDLTSTSSMAAGPVCTAIAVCGCGHDGRLGIGQDAPSTMSEIALIDDFLPTFAFAATVGEVLQVACGAYHTLVLTTTGLYGWGLHEDGQLGLGRPSTPSALAAAEGSALGDVGATAVTVPTHVDQPLRIPFAELLGGDEAVEDGPVTIISVHCGADHSFVCSTAGVYVTGRNDCGQLGLGHTDNVYTWTRLCVALPPRTADENANHTAATSRAASPMMSSLPSAWDTDRGGRHAWLLYGRLTHISCGAHHTLLAWCDAVILRAAAPPSPDSQQPPVKCNRSHELVYYPSLLMACGRGDFGELGYDGDTWAVLQAKAQRQERALRSALQQEQAHDGIDDSQHGATDGTYKLKWKAADTVKQRRPPFNSTFFEVVEGVDMLEESAVTLPMTCTEDMPSALLHRGWTIHELAEDVIRKCHERTATDCLRLPPTTSALQTSSGGQSRWEVAKLQAMQHHSAVTLRQRHEEGEEQQLVLHWGCYYCSDIEDAAASHPRDVFADVRDAVNRDYPGVATVGLRCWYGGIHAGEEILLRYSSSCRPSVPEMPPALAREENVASSPCGIPPSQVPLLQIMGSGNLGLGTDDSFTRDWTSLAWSDGPMTAGGQATVHSVVGRSHYLIWTHGQGVSSPVGDPSAAAAPLRERLTAASSSCVFGFGDNLHGQLGAPALQASNTSGDDVVVAPRPVLRDGNVLRVAAAVKQSLRDTAAPPAHHHRSAAAKTSEPFTAAVGVHYEVVAIRAVEAGARHSVFLVDVRPVTSAAASVSATPATTRD</sequence>
<evidence type="ECO:0000256" key="1">
    <source>
        <dbReference type="ARBA" id="ARBA00022737"/>
    </source>
</evidence>
<dbReference type="AlphaFoldDB" id="A0A088RK13"/>
<dbReference type="VEuPathDB" id="TriTrypDB:LPAL13_110006600"/>
<dbReference type="PANTHER" id="PTHR22870">
    <property type="entry name" value="REGULATOR OF CHROMOSOME CONDENSATION"/>
    <property type="match status" value="1"/>
</dbReference>
<protein>
    <submittedName>
        <fullName evidence="3">Chromatin binding protein, putative</fullName>
    </submittedName>
</protein>
<dbReference type="InterPro" id="IPR009091">
    <property type="entry name" value="RCC1/BLIP-II"/>
</dbReference>
<reference evidence="3 4" key="1">
    <citation type="journal article" date="2015" name="Sci. Rep.">
        <title>The genome of Leishmania panamensis: insights into genomics of the L. (Viannia) subgenus.</title>
        <authorList>
            <person name="Llanes A."/>
            <person name="Restrepo C.M."/>
            <person name="Vecchio G.D."/>
            <person name="Anguizola F.J."/>
            <person name="Lleonart R."/>
        </authorList>
    </citation>
    <scope>NUCLEOTIDE SEQUENCE [LARGE SCALE GENOMIC DNA]</scope>
    <source>
        <strain evidence="3 4">MHOM/PA/94/PSC-1</strain>
    </source>
</reference>
<dbReference type="OrthoDB" id="5981550at2759"/>
<dbReference type="Pfam" id="PF13540">
    <property type="entry name" value="RCC1_2"/>
    <property type="match status" value="1"/>
</dbReference>
<dbReference type="Proteomes" id="UP000063063">
    <property type="component" value="Chromosome 11"/>
</dbReference>
<proteinExistence type="predicted"/>
<dbReference type="InterPro" id="IPR051210">
    <property type="entry name" value="Ub_ligase/GEF_domain"/>
</dbReference>
<dbReference type="VEuPathDB" id="TriTrypDB:LPMP_110420"/>
<feature type="repeat" description="RCC1" evidence="2">
    <location>
        <begin position="80"/>
        <end position="167"/>
    </location>
</feature>
<evidence type="ECO:0000256" key="2">
    <source>
        <dbReference type="PROSITE-ProRule" id="PRU00235"/>
    </source>
</evidence>
<dbReference type="PANTHER" id="PTHR22870:SF466">
    <property type="entry name" value="ANKYRIN REPEAT-CONTAINING PROTEIN"/>
    <property type="match status" value="1"/>
</dbReference>
<dbReference type="InterPro" id="IPR000408">
    <property type="entry name" value="Reg_chr_condens"/>
</dbReference>
<dbReference type="GeneID" id="22572907"/>
<gene>
    <name evidence="3" type="ORF">LPMP_110420</name>
</gene>
<accession>A0A088RK13</accession>
<keyword evidence="4" id="KW-1185">Reference proteome</keyword>
<dbReference type="RefSeq" id="XP_010696891.1">
    <property type="nucleotide sequence ID" value="XM_010698589.1"/>
</dbReference>